<name>A0ABQ9WZ46_9EUKA</name>
<sequence length="468" mass="52937">MIIRRISGDCISLRPVMLNALLVLVKEDDWNRSAIRGMNYLQAVERYCEMTSGDAVPRTLPELLCVLGRSSEDELDRICQSTIPSFLLESMLVTKNTTMITEIGYCLLLMTSTLRSSSTFLAHHKPKYVAFVGHCARTLPMCRYVTIEYKLDSFPHLPILSHLCFSPHPQISALPLNVLFRSSDVYETREFLQKLNVPSVSTEWWSKSVPFAEQLCGKLAEHVSQMKSHFTESAPDDPTISSLSPTLPEESPLLFRNAVLEMLCEGFSLILLDNNLAPLLKSTIIACLDLLDFTNTEPNGAPPGQTDLLVKIIDWSWKSTTKCLYTVYKEPQQVFANTFSDVSELCSLLVRTCRHSLPACPAHLEMIDIIRSELPDMFPRLLEEDLVHRVINASQPTTFPDQAGLVHQVGQRVVGMNAIGDLVEHAIPEVNRFHLIERNERYKHPKTFILQKGRRMRDSCGSEKTFVE</sequence>
<comment type="caution">
    <text evidence="1">The sequence shown here is derived from an EMBL/GenBank/DDBJ whole genome shotgun (WGS) entry which is preliminary data.</text>
</comment>
<gene>
    <name evidence="1" type="ORF">BLNAU_20696</name>
</gene>
<dbReference type="EMBL" id="JARBJD010000301">
    <property type="protein sequence ID" value="KAK2944394.1"/>
    <property type="molecule type" value="Genomic_DNA"/>
</dbReference>
<organism evidence="1 2">
    <name type="scientific">Blattamonas nauphoetae</name>
    <dbReference type="NCBI Taxonomy" id="2049346"/>
    <lineage>
        <taxon>Eukaryota</taxon>
        <taxon>Metamonada</taxon>
        <taxon>Preaxostyla</taxon>
        <taxon>Oxymonadida</taxon>
        <taxon>Blattamonas</taxon>
    </lineage>
</organism>
<dbReference type="Proteomes" id="UP001281761">
    <property type="component" value="Unassembled WGS sequence"/>
</dbReference>
<accession>A0ABQ9WZ46</accession>
<evidence type="ECO:0000313" key="2">
    <source>
        <dbReference type="Proteomes" id="UP001281761"/>
    </source>
</evidence>
<reference evidence="1 2" key="1">
    <citation type="journal article" date="2022" name="bioRxiv">
        <title>Genomics of Preaxostyla Flagellates Illuminates Evolutionary Transitions and the Path Towards Mitochondrial Loss.</title>
        <authorList>
            <person name="Novak L.V.F."/>
            <person name="Treitli S.C."/>
            <person name="Pyrih J."/>
            <person name="Halakuc P."/>
            <person name="Pipaliya S.V."/>
            <person name="Vacek V."/>
            <person name="Brzon O."/>
            <person name="Soukal P."/>
            <person name="Eme L."/>
            <person name="Dacks J.B."/>
            <person name="Karnkowska A."/>
            <person name="Elias M."/>
            <person name="Hampl V."/>
        </authorList>
    </citation>
    <scope>NUCLEOTIDE SEQUENCE [LARGE SCALE GENOMIC DNA]</scope>
    <source>
        <strain evidence="1">NAU3</strain>
        <tissue evidence="1">Gut</tissue>
    </source>
</reference>
<proteinExistence type="predicted"/>
<protein>
    <submittedName>
        <fullName evidence="1">Uncharacterized protein</fullName>
    </submittedName>
</protein>
<keyword evidence="2" id="KW-1185">Reference proteome</keyword>
<evidence type="ECO:0000313" key="1">
    <source>
        <dbReference type="EMBL" id="KAK2944394.1"/>
    </source>
</evidence>